<evidence type="ECO:0000256" key="2">
    <source>
        <dbReference type="ARBA" id="ARBA00022884"/>
    </source>
</evidence>
<dbReference type="GO" id="GO:0034475">
    <property type="term" value="P:U4 snRNA 3'-end processing"/>
    <property type="evidence" value="ECO:0007669"/>
    <property type="project" value="TreeGrafter"/>
</dbReference>
<dbReference type="EMBL" id="KF901126">
    <property type="protein sequence ID" value="AIF18981.1"/>
    <property type="molecule type" value="Genomic_DNA"/>
</dbReference>
<dbReference type="InterPro" id="IPR012340">
    <property type="entry name" value="NA-bd_OB-fold"/>
</dbReference>
<dbReference type="PROSITE" id="PS50126">
    <property type="entry name" value="S1"/>
    <property type="match status" value="1"/>
</dbReference>
<accession>A0A075HRK0</accession>
<dbReference type="GO" id="GO:0000178">
    <property type="term" value="C:exosome (RNase complex)"/>
    <property type="evidence" value="ECO:0007669"/>
    <property type="project" value="UniProtKB-KW"/>
</dbReference>
<evidence type="ECO:0000313" key="4">
    <source>
        <dbReference type="EMBL" id="AIF18981.1"/>
    </source>
</evidence>
<dbReference type="InterPro" id="IPR026699">
    <property type="entry name" value="Exosome_RNA_bind1/RRP40/RRP4"/>
</dbReference>
<dbReference type="GO" id="GO:0000467">
    <property type="term" value="P:exonucleolytic trimming to generate mature 3'-end of 5.8S rRNA from tricistronic rRNA transcript (SSU-rRNA, 5.8S rRNA, LSU-rRNA)"/>
    <property type="evidence" value="ECO:0007669"/>
    <property type="project" value="TreeGrafter"/>
</dbReference>
<dbReference type="InterPro" id="IPR004088">
    <property type="entry name" value="KH_dom_type_1"/>
</dbReference>
<keyword evidence="2" id="KW-0694">RNA-binding</keyword>
<dbReference type="InterPro" id="IPR003029">
    <property type="entry name" value="S1_domain"/>
</dbReference>
<dbReference type="SUPFAM" id="SSF54791">
    <property type="entry name" value="Eukaryotic type KH-domain (KH-domain type I)"/>
    <property type="match status" value="1"/>
</dbReference>
<protein>
    <submittedName>
        <fullName evidence="4">Exosome complex component (RRP4, EXOSC2)</fullName>
    </submittedName>
</protein>
<dbReference type="SUPFAM" id="SSF110324">
    <property type="entry name" value="Ribosomal L27 protein-like"/>
    <property type="match status" value="1"/>
</dbReference>
<dbReference type="Gene3D" id="2.40.50.140">
    <property type="entry name" value="Nucleic acid-binding proteins"/>
    <property type="match status" value="1"/>
</dbReference>
<evidence type="ECO:0000259" key="3">
    <source>
        <dbReference type="PROSITE" id="PS50126"/>
    </source>
</evidence>
<organism evidence="4">
    <name type="scientific">uncultured marine group II/III euryarchaeote KM3_85_C06</name>
    <dbReference type="NCBI Taxonomy" id="1456526"/>
    <lineage>
        <taxon>Archaea</taxon>
        <taxon>Methanobacteriati</taxon>
        <taxon>Methanobacteriota</taxon>
        <taxon>environmental samples</taxon>
    </lineage>
</organism>
<dbReference type="InterPro" id="IPR036612">
    <property type="entry name" value="KH_dom_type_1_sf"/>
</dbReference>
<name>A0A075HRK0_9EURY</name>
<dbReference type="AlphaFoldDB" id="A0A075HRK0"/>
<feature type="domain" description="S1 motif" evidence="3">
    <location>
        <begin position="73"/>
        <end position="142"/>
    </location>
</feature>
<sequence length="234" mass="24719">MSSSGASDGRTSAASGSLVIPGDKISSDTSDQLGHGVIKLNGELIATKLGYLVEKSGEISIIPVHTAYFPRPGDLVIGYIEGMRSNIWFIDLNAPFNAILPMSLAPMKIEYGGTRDAMDVGTTILCRVQEVDEAHSSVVTMKGMGLRKVNSGFVDTIPPHLVGTISSGSNAIINQLKDASNCRIILGANGRIWVDGEPEGIRIVRDALAFVRDNEHSTELADAIAGQLANGNGE</sequence>
<dbReference type="GO" id="GO:0003723">
    <property type="term" value="F:RNA binding"/>
    <property type="evidence" value="ECO:0007669"/>
    <property type="project" value="UniProtKB-KW"/>
</dbReference>
<dbReference type="Gene3D" id="2.40.50.100">
    <property type="match status" value="1"/>
</dbReference>
<keyword evidence="1" id="KW-0271">Exosome</keyword>
<dbReference type="Pfam" id="PF15985">
    <property type="entry name" value="KH_6"/>
    <property type="match status" value="1"/>
</dbReference>
<dbReference type="GO" id="GO:0071034">
    <property type="term" value="P:CUT catabolic process"/>
    <property type="evidence" value="ECO:0007669"/>
    <property type="project" value="TreeGrafter"/>
</dbReference>
<dbReference type="GO" id="GO:0071051">
    <property type="term" value="P:poly(A)-dependent snoRNA 3'-end processing"/>
    <property type="evidence" value="ECO:0007669"/>
    <property type="project" value="TreeGrafter"/>
</dbReference>
<gene>
    <name evidence="4" type="primary">EXOSC2</name>
    <name evidence="4" type="synonym">RRP4</name>
</gene>
<proteinExistence type="predicted"/>
<dbReference type="Gene3D" id="3.30.1370.10">
    <property type="entry name" value="K Homology domain, type 1"/>
    <property type="match status" value="1"/>
</dbReference>
<reference evidence="4" key="1">
    <citation type="journal article" date="2014" name="Genome Biol. Evol.">
        <title>Pangenome evidence for extensive interdomain horizontal transfer affecting lineage core and shell genes in uncultured planktonic thaumarchaeota and euryarchaeota.</title>
        <authorList>
            <person name="Deschamps P."/>
            <person name="Zivanovic Y."/>
            <person name="Moreira D."/>
            <person name="Rodriguez-Valera F."/>
            <person name="Lopez-Garcia P."/>
        </authorList>
    </citation>
    <scope>NUCLEOTIDE SEQUENCE</scope>
</reference>
<dbReference type="PANTHER" id="PTHR21321:SF4">
    <property type="entry name" value="EXOSOME COMPLEX COMPONENT RRP4"/>
    <property type="match status" value="1"/>
</dbReference>
<dbReference type="PANTHER" id="PTHR21321">
    <property type="entry name" value="PNAS-3 RELATED"/>
    <property type="match status" value="1"/>
</dbReference>
<evidence type="ECO:0000256" key="1">
    <source>
        <dbReference type="ARBA" id="ARBA00022835"/>
    </source>
</evidence>
<dbReference type="SUPFAM" id="SSF50249">
    <property type="entry name" value="Nucleic acid-binding proteins"/>
    <property type="match status" value="1"/>
</dbReference>